<dbReference type="InterPro" id="IPR036188">
    <property type="entry name" value="FAD/NAD-bd_sf"/>
</dbReference>
<comment type="caution">
    <text evidence="2">The sequence shown here is derived from an EMBL/GenBank/DDBJ whole genome shotgun (WGS) entry which is preliminary data.</text>
</comment>
<dbReference type="EMBL" id="JAMJPJ010000009">
    <property type="protein sequence ID" value="MCL7929907.1"/>
    <property type="molecule type" value="Genomic_DNA"/>
</dbReference>
<feature type="domain" description="FAD-dependent urate hydroxylase HpyO/Asp monooxygenase CreE-like FAD/NAD(P)-binding" evidence="1">
    <location>
        <begin position="9"/>
        <end position="174"/>
    </location>
</feature>
<accession>A0ABT0SQ07</accession>
<evidence type="ECO:0000259" key="1">
    <source>
        <dbReference type="Pfam" id="PF13454"/>
    </source>
</evidence>
<dbReference type="InterPro" id="IPR038732">
    <property type="entry name" value="HpyO/CreE_NAD-binding"/>
</dbReference>
<gene>
    <name evidence="2" type="ORF">M8006_07940</name>
</gene>
<protein>
    <submittedName>
        <fullName evidence="2">FAD/NAD(P)-binding protein</fullName>
    </submittedName>
</protein>
<reference evidence="2" key="1">
    <citation type="submission" date="2022-05" db="EMBL/GenBank/DDBJ databases">
        <title>Halomonas geminus sp. nov. and Halomonas llamarensis sp. nov. isolated from high-altitude salars of the Atacama Desert.</title>
        <authorList>
            <person name="Hintersatz C."/>
            <person name="Rojas L.A."/>
            <person name="Wei T.-S."/>
            <person name="Kutschke S."/>
            <person name="Lehmann F."/>
            <person name="Jain R."/>
            <person name="Pollmann K."/>
        </authorList>
    </citation>
    <scope>NUCLEOTIDE SEQUENCE</scope>
    <source>
        <strain evidence="2">ATCHA</strain>
    </source>
</reference>
<evidence type="ECO:0000313" key="2">
    <source>
        <dbReference type="EMBL" id="MCL7929907.1"/>
    </source>
</evidence>
<keyword evidence="3" id="KW-1185">Reference proteome</keyword>
<dbReference type="SUPFAM" id="SSF51905">
    <property type="entry name" value="FAD/NAD(P)-binding domain"/>
    <property type="match status" value="1"/>
</dbReference>
<dbReference type="Pfam" id="PF13454">
    <property type="entry name" value="NAD_binding_9"/>
    <property type="match status" value="1"/>
</dbReference>
<proteinExistence type="predicted"/>
<dbReference type="PANTHER" id="PTHR40254">
    <property type="entry name" value="BLR0577 PROTEIN"/>
    <property type="match status" value="1"/>
</dbReference>
<dbReference type="RefSeq" id="WP_250080947.1">
    <property type="nucleotide sequence ID" value="NZ_JAMJPJ010000009.1"/>
</dbReference>
<dbReference type="InterPro" id="IPR052189">
    <property type="entry name" value="L-asp_N-monooxygenase_NS-form"/>
</dbReference>
<dbReference type="Proteomes" id="UP001165308">
    <property type="component" value="Unassembled WGS sequence"/>
</dbReference>
<dbReference type="PANTHER" id="PTHR40254:SF1">
    <property type="entry name" value="BLR0577 PROTEIN"/>
    <property type="match status" value="1"/>
</dbReference>
<evidence type="ECO:0000313" key="3">
    <source>
        <dbReference type="Proteomes" id="UP001165308"/>
    </source>
</evidence>
<organism evidence="2 3">
    <name type="scientific">Halomonas llamarensis</name>
    <dbReference type="NCBI Taxonomy" id="2945104"/>
    <lineage>
        <taxon>Bacteria</taxon>
        <taxon>Pseudomonadati</taxon>
        <taxon>Pseudomonadota</taxon>
        <taxon>Gammaproteobacteria</taxon>
        <taxon>Oceanospirillales</taxon>
        <taxon>Halomonadaceae</taxon>
        <taxon>Halomonas</taxon>
    </lineage>
</organism>
<sequence>MQRDSVSIAIVGLGPRGINVLERITAHAIHGSNTLRLQLHLIDPGVPGAGIHYPCQPDYLLLNTVASQITMFMDPTIENAGPLLAGPSLYEWAVDKHYLDNSVGPNSYLPRRLFGEYLNWVFHYLLLRLERYCDVQLHPCKAVDLHVEPDNRFMITLEGTETLNTDFLFLTTGHAENYFDQLDQERENFVEAYHKSNNFLNYIVASPNPIDQQLERISSGTSVAVEGMGLTSVDTIAALTIGRGGKFYRNDETNELIYRPSGEEPTLAIYSRSGLPLSARAANQKGVSDQYRARFLTQAAVSKWHTEKVPGELNFSNEVLPLIVRDMAHAYYLTHARHRHGDAFANLLDEALVRLSVESADAVLELCLPDVPIFTWKSIIEPIPSQALKNEKAYQTWLYSFLEDDIKEAHRGNVDSPLKAACDVLRDIRDNLRNAIDFGSLSSNSHQEFITGFLPAMNRLAVGPPLERVEEWLALAKAGYLIMTFGPNAYVTMNPEKASFVVNSSLFPESKFFADTLIRARVPKSSPTIDRSIFTQKLLKQGVIRPFFNGDIEIGGIEVDAHLHIVSFEGKPLHNAWALGTICEGAKFYTYIVPRPCVNSTALVDAGCTVRELFAQIQSLTPFQESIHSSMAV</sequence>
<name>A0ABT0SQ07_9GAMM</name>